<evidence type="ECO:0000313" key="8">
    <source>
        <dbReference type="EMBL" id="ORY13700.1"/>
    </source>
</evidence>
<evidence type="ECO:0000256" key="2">
    <source>
        <dbReference type="ARBA" id="ARBA00022737"/>
    </source>
</evidence>
<dbReference type="PROSITE" id="PS50157">
    <property type="entry name" value="ZINC_FINGER_C2H2_2"/>
    <property type="match status" value="4"/>
</dbReference>
<feature type="domain" description="C2H2-type" evidence="7">
    <location>
        <begin position="515"/>
        <end position="542"/>
    </location>
</feature>
<dbReference type="InterPro" id="IPR050329">
    <property type="entry name" value="GLI_C2H2-zinc-finger"/>
</dbReference>
<comment type="caution">
    <text evidence="8">The sequence shown here is derived from an EMBL/GenBank/DDBJ whole genome shotgun (WGS) entry which is preliminary data.</text>
</comment>
<keyword evidence="3 5" id="KW-0863">Zinc-finger</keyword>
<accession>A0A1Y1ZU06</accession>
<name>A0A1Y1ZU06_9PLEO</name>
<evidence type="ECO:0000259" key="7">
    <source>
        <dbReference type="PROSITE" id="PS50157"/>
    </source>
</evidence>
<feature type="region of interest" description="Disordered" evidence="6">
    <location>
        <begin position="32"/>
        <end position="54"/>
    </location>
</feature>
<dbReference type="InterPro" id="IPR036236">
    <property type="entry name" value="Znf_C2H2_sf"/>
</dbReference>
<organism evidence="8 9">
    <name type="scientific">Clohesyomyces aquaticus</name>
    <dbReference type="NCBI Taxonomy" id="1231657"/>
    <lineage>
        <taxon>Eukaryota</taxon>
        <taxon>Fungi</taxon>
        <taxon>Dikarya</taxon>
        <taxon>Ascomycota</taxon>
        <taxon>Pezizomycotina</taxon>
        <taxon>Dothideomycetes</taxon>
        <taxon>Pleosporomycetidae</taxon>
        <taxon>Pleosporales</taxon>
        <taxon>Lindgomycetaceae</taxon>
        <taxon>Clohesyomyces</taxon>
    </lineage>
</organism>
<keyword evidence="9" id="KW-1185">Reference proteome</keyword>
<dbReference type="FunFam" id="3.30.160.60:FF:000446">
    <property type="entry name" value="Zinc finger protein"/>
    <property type="match status" value="1"/>
</dbReference>
<feature type="domain" description="C2H2-type" evidence="7">
    <location>
        <begin position="573"/>
        <end position="601"/>
    </location>
</feature>
<dbReference type="SMART" id="SM00355">
    <property type="entry name" value="ZnF_C2H2"/>
    <property type="match status" value="6"/>
</dbReference>
<evidence type="ECO:0000256" key="1">
    <source>
        <dbReference type="ARBA" id="ARBA00022723"/>
    </source>
</evidence>
<sequence>MAHVFPDNDCDSAFGEDIFFWSTDAMFPQPASVAGTKRGSDNATGTLQPASSGISFEKEHRAEHIDPRNLCCCTCPEPPVCEAVADPRPAKRTASVSKVAEFHQTDGGPLDHISNSDHQFLDTCFDNFCQGCDFDITCPDPCPVPCPGDVACSPEDACWDPHCDPHCDQGECVDLCGDPECTKVSCPNDPCFCQACEAISCPLGDPTSDCHQAHSAPTTSGTIYCFDNAPCHFQGGEKYSHLSLPACDGYQCFSQDHRDLGQCNVTTTTQASNVATPALSPGNYTSISGLSNQSSPIPVAPSASNCLLNIPFDHCHLDQSCCHGNTRTCGEFSAFPQDQLNIWGSALLQCNNFDKGGSYPMFNFDLQTSQPQSTLSFRARPATSTTHSFGGDISDSSFSFDSTYWMLPESHFTETFSGPQAASNNRLDCLASAIQDEMLDTITPQLKNEPLEDISVPEIRRSTTASTDPSKDCVCKWQHSPNSLCLQVFDTPEALHKHVKAAHVDNCTSCYCQWQGCESQDKDYKQRSKLSRHLLLHAGHKPYMCSFECCKKTFATNQAKDNHERTHTGHRPYVCDRCGYTTTTHTQLQTHISALHLGSKKHKCRFCDFMCADSSNLSKHERTHQTLRPYRCPHPGCTFKPDCRWENLKRHFRRSGHCPKLLVEGSEEAKQYRDSVKREIEEWHQRNGDDMGIAEVVARRKGRGRSRD</sequence>
<dbReference type="SUPFAM" id="SSF57667">
    <property type="entry name" value="beta-beta-alpha zinc fingers"/>
    <property type="match status" value="2"/>
</dbReference>
<keyword evidence="1" id="KW-0479">Metal-binding</keyword>
<dbReference type="GO" id="GO:0008270">
    <property type="term" value="F:zinc ion binding"/>
    <property type="evidence" value="ECO:0007669"/>
    <property type="project" value="UniProtKB-KW"/>
</dbReference>
<dbReference type="GO" id="GO:0005634">
    <property type="term" value="C:nucleus"/>
    <property type="evidence" value="ECO:0007669"/>
    <property type="project" value="UniProtKB-ARBA"/>
</dbReference>
<keyword evidence="4" id="KW-0862">Zinc</keyword>
<dbReference type="OrthoDB" id="3437960at2759"/>
<protein>
    <recommendedName>
        <fullName evidence="7">C2H2-type domain-containing protein</fullName>
    </recommendedName>
</protein>
<evidence type="ECO:0000313" key="9">
    <source>
        <dbReference type="Proteomes" id="UP000193144"/>
    </source>
</evidence>
<keyword evidence="2" id="KW-0677">Repeat</keyword>
<dbReference type="GO" id="GO:0000981">
    <property type="term" value="F:DNA-binding transcription factor activity, RNA polymerase II-specific"/>
    <property type="evidence" value="ECO:0007669"/>
    <property type="project" value="TreeGrafter"/>
</dbReference>
<dbReference type="EMBL" id="MCFA01000039">
    <property type="protein sequence ID" value="ORY13700.1"/>
    <property type="molecule type" value="Genomic_DNA"/>
</dbReference>
<dbReference type="AlphaFoldDB" id="A0A1Y1ZU06"/>
<dbReference type="Gene3D" id="3.30.160.60">
    <property type="entry name" value="Classic Zinc Finger"/>
    <property type="match status" value="5"/>
</dbReference>
<feature type="domain" description="C2H2-type" evidence="7">
    <location>
        <begin position="602"/>
        <end position="629"/>
    </location>
</feature>
<dbReference type="PANTHER" id="PTHR19818">
    <property type="entry name" value="ZINC FINGER PROTEIN ZIC AND GLI"/>
    <property type="match status" value="1"/>
</dbReference>
<feature type="domain" description="C2H2-type" evidence="7">
    <location>
        <begin position="543"/>
        <end position="572"/>
    </location>
</feature>
<dbReference type="GO" id="GO:0045944">
    <property type="term" value="P:positive regulation of transcription by RNA polymerase II"/>
    <property type="evidence" value="ECO:0007669"/>
    <property type="project" value="UniProtKB-ARBA"/>
</dbReference>
<dbReference type="PROSITE" id="PS00028">
    <property type="entry name" value="ZINC_FINGER_C2H2_1"/>
    <property type="match status" value="2"/>
</dbReference>
<reference evidence="8 9" key="1">
    <citation type="submission" date="2016-07" db="EMBL/GenBank/DDBJ databases">
        <title>Pervasive Adenine N6-methylation of Active Genes in Fungi.</title>
        <authorList>
            <consortium name="DOE Joint Genome Institute"/>
            <person name="Mondo S.J."/>
            <person name="Dannebaum R.O."/>
            <person name="Kuo R.C."/>
            <person name="Labutti K."/>
            <person name="Haridas S."/>
            <person name="Kuo A."/>
            <person name="Salamov A."/>
            <person name="Ahrendt S.R."/>
            <person name="Lipzen A."/>
            <person name="Sullivan W."/>
            <person name="Andreopoulos W.B."/>
            <person name="Clum A."/>
            <person name="Lindquist E."/>
            <person name="Daum C."/>
            <person name="Ramamoorthy G.K."/>
            <person name="Gryganskyi A."/>
            <person name="Culley D."/>
            <person name="Magnuson J.K."/>
            <person name="James T.Y."/>
            <person name="O'Malley M.A."/>
            <person name="Stajich J.E."/>
            <person name="Spatafora J.W."/>
            <person name="Visel A."/>
            <person name="Grigoriev I.V."/>
        </authorList>
    </citation>
    <scope>NUCLEOTIDE SEQUENCE [LARGE SCALE GENOMIC DNA]</scope>
    <source>
        <strain evidence="8 9">CBS 115471</strain>
    </source>
</reference>
<evidence type="ECO:0000256" key="4">
    <source>
        <dbReference type="ARBA" id="ARBA00022833"/>
    </source>
</evidence>
<evidence type="ECO:0000256" key="5">
    <source>
        <dbReference type="PROSITE-ProRule" id="PRU00042"/>
    </source>
</evidence>
<dbReference type="PANTHER" id="PTHR19818:SF139">
    <property type="entry name" value="PAIR-RULE PROTEIN ODD-PAIRED"/>
    <property type="match status" value="1"/>
</dbReference>
<dbReference type="GO" id="GO:0000978">
    <property type="term" value="F:RNA polymerase II cis-regulatory region sequence-specific DNA binding"/>
    <property type="evidence" value="ECO:0007669"/>
    <property type="project" value="TreeGrafter"/>
</dbReference>
<dbReference type="STRING" id="1231657.A0A1Y1ZU06"/>
<evidence type="ECO:0000256" key="6">
    <source>
        <dbReference type="SAM" id="MobiDB-lite"/>
    </source>
</evidence>
<gene>
    <name evidence="8" type="ORF">BCR34DRAFT_480669</name>
</gene>
<dbReference type="InterPro" id="IPR013087">
    <property type="entry name" value="Znf_C2H2_type"/>
</dbReference>
<evidence type="ECO:0000256" key="3">
    <source>
        <dbReference type="ARBA" id="ARBA00022771"/>
    </source>
</evidence>
<feature type="compositionally biased region" description="Polar residues" evidence="6">
    <location>
        <begin position="41"/>
        <end position="54"/>
    </location>
</feature>
<proteinExistence type="predicted"/>
<dbReference type="Proteomes" id="UP000193144">
    <property type="component" value="Unassembled WGS sequence"/>
</dbReference>